<dbReference type="AlphaFoldDB" id="A0AAN8J495"/>
<evidence type="ECO:0000313" key="1">
    <source>
        <dbReference type="EMBL" id="KAK6167330.1"/>
    </source>
</evidence>
<proteinExistence type="predicted"/>
<keyword evidence="2" id="KW-1185">Reference proteome</keyword>
<accession>A0AAN8J495</accession>
<organism evidence="1 2">
    <name type="scientific">Patella caerulea</name>
    <name type="common">Rayed Mediterranean limpet</name>
    <dbReference type="NCBI Taxonomy" id="87958"/>
    <lineage>
        <taxon>Eukaryota</taxon>
        <taxon>Metazoa</taxon>
        <taxon>Spiralia</taxon>
        <taxon>Lophotrochozoa</taxon>
        <taxon>Mollusca</taxon>
        <taxon>Gastropoda</taxon>
        <taxon>Patellogastropoda</taxon>
        <taxon>Patelloidea</taxon>
        <taxon>Patellidae</taxon>
        <taxon>Patella</taxon>
    </lineage>
</organism>
<sequence length="106" mass="12570">MNISKVNAESILRTSGIIDWEKDFQHLGNQLKREQIGCALGKDALQKRRDDAREKRVVRMENLRRQKKTEQETEKQAYRCGRSKSRIMWKVTMNIKVPKESIKRLI</sequence>
<comment type="caution">
    <text evidence="1">The sequence shown here is derived from an EMBL/GenBank/DDBJ whole genome shotgun (WGS) entry which is preliminary data.</text>
</comment>
<evidence type="ECO:0000313" key="2">
    <source>
        <dbReference type="Proteomes" id="UP001347796"/>
    </source>
</evidence>
<dbReference type="EMBL" id="JAZGQO010000018">
    <property type="protein sequence ID" value="KAK6167330.1"/>
    <property type="molecule type" value="Genomic_DNA"/>
</dbReference>
<gene>
    <name evidence="1" type="ORF">SNE40_021388</name>
</gene>
<dbReference type="Proteomes" id="UP001347796">
    <property type="component" value="Unassembled WGS sequence"/>
</dbReference>
<reference evidence="1 2" key="1">
    <citation type="submission" date="2024-01" db="EMBL/GenBank/DDBJ databases">
        <title>The genome of the rayed Mediterranean limpet Patella caerulea (Linnaeus, 1758).</title>
        <authorList>
            <person name="Anh-Thu Weber A."/>
            <person name="Halstead-Nussloch G."/>
        </authorList>
    </citation>
    <scope>NUCLEOTIDE SEQUENCE [LARGE SCALE GENOMIC DNA]</scope>
    <source>
        <strain evidence="1">AATW-2023a</strain>
        <tissue evidence="1">Whole specimen</tissue>
    </source>
</reference>
<protein>
    <submittedName>
        <fullName evidence="1">Uncharacterized protein</fullName>
    </submittedName>
</protein>
<name>A0AAN8J495_PATCE</name>